<reference evidence="2 3" key="1">
    <citation type="submission" date="2023-02" db="EMBL/GenBank/DDBJ databases">
        <title>LHISI_Scaffold_Assembly.</title>
        <authorList>
            <person name="Stuart O.P."/>
            <person name="Cleave R."/>
            <person name="Magrath M.J.L."/>
            <person name="Mikheyev A.S."/>
        </authorList>
    </citation>
    <scope>NUCLEOTIDE SEQUENCE [LARGE SCALE GENOMIC DNA]</scope>
    <source>
        <strain evidence="2">Daus_M_001</strain>
        <tissue evidence="2">Leg muscle</tissue>
    </source>
</reference>
<organism evidence="2 3">
    <name type="scientific">Dryococelus australis</name>
    <dbReference type="NCBI Taxonomy" id="614101"/>
    <lineage>
        <taxon>Eukaryota</taxon>
        <taxon>Metazoa</taxon>
        <taxon>Ecdysozoa</taxon>
        <taxon>Arthropoda</taxon>
        <taxon>Hexapoda</taxon>
        <taxon>Insecta</taxon>
        <taxon>Pterygota</taxon>
        <taxon>Neoptera</taxon>
        <taxon>Polyneoptera</taxon>
        <taxon>Phasmatodea</taxon>
        <taxon>Verophasmatodea</taxon>
        <taxon>Anareolatae</taxon>
        <taxon>Phasmatidae</taxon>
        <taxon>Eurycanthinae</taxon>
        <taxon>Dryococelus</taxon>
    </lineage>
</organism>
<evidence type="ECO:0000256" key="1">
    <source>
        <dbReference type="SAM" id="MobiDB-lite"/>
    </source>
</evidence>
<dbReference type="Proteomes" id="UP001159363">
    <property type="component" value="Chromosome 6"/>
</dbReference>
<evidence type="ECO:0000313" key="2">
    <source>
        <dbReference type="EMBL" id="KAJ8878240.1"/>
    </source>
</evidence>
<comment type="caution">
    <text evidence="2">The sequence shown here is derived from an EMBL/GenBank/DDBJ whole genome shotgun (WGS) entry which is preliminary data.</text>
</comment>
<accession>A0ABQ9H1U0</accession>
<feature type="region of interest" description="Disordered" evidence="1">
    <location>
        <begin position="1"/>
        <end position="36"/>
    </location>
</feature>
<keyword evidence="3" id="KW-1185">Reference proteome</keyword>
<dbReference type="EMBL" id="JARBHB010000007">
    <property type="protein sequence ID" value="KAJ8878240.1"/>
    <property type="molecule type" value="Genomic_DNA"/>
</dbReference>
<evidence type="ECO:0000313" key="3">
    <source>
        <dbReference type="Proteomes" id="UP001159363"/>
    </source>
</evidence>
<proteinExistence type="predicted"/>
<protein>
    <submittedName>
        <fullName evidence="2">Uncharacterized protein</fullName>
    </submittedName>
</protein>
<sequence length="332" mass="36051">MRVKRVEYGAAPECKAGGNGRSPREPANQRHRPSRFPRAKIWALSSRNRTRFALVGREQLCLSTAFDTSEHASCKDDCCSLTTRLIASTCKTLTFWGRGGLVASLLASHQRKPGSVPCGVGFPRGSPPPPPDTAPYSPRFTLIGSRDVDVKCHQYLYGPLHGLDYSSLTKANWVRLLVGIVLEDAAGRRIFSGVSCFPRPCIPAPLHTHLASPSSALKDLTVKSCAKCSSPLLFGAFSGINVFIHIKNYSTVGTVMIDKVWYVLFADGRELGTNIPVNYMKEEATIHYSVTFDQLKINGGAETHFDSLNARSDATQQAASSRGGPLAVEAGR</sequence>
<name>A0ABQ9H1U0_9NEOP</name>
<gene>
    <name evidence="2" type="ORF">PR048_018817</name>
</gene>